<feature type="domain" description="Uroporphyrinogen decarboxylase (URO-D)" evidence="1">
    <location>
        <begin position="86"/>
        <end position="379"/>
    </location>
</feature>
<dbReference type="PANTHER" id="PTHR47099:SF1">
    <property type="entry name" value="METHYLCOBAMIDE:COM METHYLTRANSFERASE MTBA"/>
    <property type="match status" value="1"/>
</dbReference>
<dbReference type="AlphaFoldDB" id="A0A923HY07"/>
<dbReference type="PANTHER" id="PTHR47099">
    <property type="entry name" value="METHYLCOBAMIDE:COM METHYLTRANSFERASE MTBA"/>
    <property type="match status" value="1"/>
</dbReference>
<dbReference type="Proteomes" id="UP000616595">
    <property type="component" value="Unassembled WGS sequence"/>
</dbReference>
<dbReference type="CDD" id="cd03465">
    <property type="entry name" value="URO-D_like"/>
    <property type="match status" value="1"/>
</dbReference>
<evidence type="ECO:0000313" key="2">
    <source>
        <dbReference type="EMBL" id="MBC3889240.1"/>
    </source>
</evidence>
<dbReference type="InterPro" id="IPR038071">
    <property type="entry name" value="UROD/MetE-like_sf"/>
</dbReference>
<keyword evidence="3" id="KW-1185">Reference proteome</keyword>
<name>A0A923HY07_9FIRM</name>
<reference evidence="2" key="1">
    <citation type="submission" date="2019-10" db="EMBL/GenBank/DDBJ databases">
        <authorList>
            <person name="Ross D.E."/>
            <person name="Gulliver D."/>
        </authorList>
    </citation>
    <scope>NUCLEOTIDE SEQUENCE</scope>
    <source>
        <strain evidence="2">DER-2019</strain>
    </source>
</reference>
<dbReference type="SUPFAM" id="SSF51726">
    <property type="entry name" value="UROD/MetE-like"/>
    <property type="match status" value="1"/>
</dbReference>
<protein>
    <recommendedName>
        <fullName evidence="1">Uroporphyrinogen decarboxylase (URO-D) domain-containing protein</fullName>
    </recommendedName>
</protein>
<accession>A0A923HY07</accession>
<dbReference type="Pfam" id="PF01208">
    <property type="entry name" value="URO-D"/>
    <property type="match status" value="1"/>
</dbReference>
<comment type="caution">
    <text evidence="2">The sequence shown here is derived from an EMBL/GenBank/DDBJ whole genome shotgun (WGS) entry which is preliminary data.</text>
</comment>
<dbReference type="GO" id="GO:0004853">
    <property type="term" value="F:uroporphyrinogen decarboxylase activity"/>
    <property type="evidence" value="ECO:0007669"/>
    <property type="project" value="InterPro"/>
</dbReference>
<dbReference type="Gene3D" id="3.20.20.210">
    <property type="match status" value="1"/>
</dbReference>
<gene>
    <name evidence="2" type="ORF">GH810_13040</name>
</gene>
<proteinExistence type="predicted"/>
<organism evidence="2 3">
    <name type="scientific">Acetobacterium paludosum</name>
    <dbReference type="NCBI Taxonomy" id="52693"/>
    <lineage>
        <taxon>Bacteria</taxon>
        <taxon>Bacillati</taxon>
        <taxon>Bacillota</taxon>
        <taxon>Clostridia</taxon>
        <taxon>Eubacteriales</taxon>
        <taxon>Eubacteriaceae</taxon>
        <taxon>Acetobacterium</taxon>
    </lineage>
</organism>
<sequence length="385" mass="42831">MISDIRITLKKWVNCLLQNKVGTNSFEWFQLLIFKIGDDFLTHKEIILSGIALKSTPRLPLVILSSGVWIFYRNGLTLQDTFECPPEKIAECMINNNNEANSDIIWMGADCGNLALRAIGAKCTFNALGEASTVDEPLVLKPSDVDKLKIEDLENSAELENLLKTTQIVAERVGNEFLLGNSQWGPFTLAGQLMGMENLMVTTLKDKPGIQHVLEFTERLLLKYWNLFIDAGVELVNQAEPMSSGNVISAKIFKETAFPWIQSANKAISKRTKAKMLHICGNTTRILDLIPLTETDLFSLDYQVDLKIAREKLSGKIAFGGNLNPTSIILEGTPEEIKIATKKCIFDAGHKGYVVMPGCDIPPKTKMENVQAMVDTVHHTFIGCR</sequence>
<dbReference type="InterPro" id="IPR052024">
    <property type="entry name" value="Methanogen_methyltrans"/>
</dbReference>
<evidence type="ECO:0000313" key="3">
    <source>
        <dbReference type="Proteomes" id="UP000616595"/>
    </source>
</evidence>
<dbReference type="OrthoDB" id="8452307at2"/>
<dbReference type="InterPro" id="IPR000257">
    <property type="entry name" value="Uroporphyrinogen_deCOase"/>
</dbReference>
<reference evidence="2" key="2">
    <citation type="submission" date="2020-10" db="EMBL/GenBank/DDBJ databases">
        <title>Comparative genomics of the Acetobacterium genus.</title>
        <authorList>
            <person name="Marshall C."/>
            <person name="May H."/>
            <person name="Norman S."/>
        </authorList>
    </citation>
    <scope>NUCLEOTIDE SEQUENCE</scope>
    <source>
        <strain evidence="2">DER-2019</strain>
    </source>
</reference>
<dbReference type="EMBL" id="WJBD01000016">
    <property type="protein sequence ID" value="MBC3889240.1"/>
    <property type="molecule type" value="Genomic_DNA"/>
</dbReference>
<dbReference type="GO" id="GO:0006779">
    <property type="term" value="P:porphyrin-containing compound biosynthetic process"/>
    <property type="evidence" value="ECO:0007669"/>
    <property type="project" value="InterPro"/>
</dbReference>
<evidence type="ECO:0000259" key="1">
    <source>
        <dbReference type="Pfam" id="PF01208"/>
    </source>
</evidence>